<dbReference type="AlphaFoldDB" id="A0ABD1RZR9"/>
<evidence type="ECO:0000313" key="1">
    <source>
        <dbReference type="EMBL" id="KAL2493696.1"/>
    </source>
</evidence>
<protein>
    <submittedName>
        <fullName evidence="1">Uncharacterized protein</fullName>
    </submittedName>
</protein>
<comment type="caution">
    <text evidence="1">The sequence shown here is derived from an EMBL/GenBank/DDBJ whole genome shotgun (WGS) entry which is preliminary data.</text>
</comment>
<evidence type="ECO:0000313" key="2">
    <source>
        <dbReference type="Proteomes" id="UP001604277"/>
    </source>
</evidence>
<organism evidence="1 2">
    <name type="scientific">Forsythia ovata</name>
    <dbReference type="NCBI Taxonomy" id="205694"/>
    <lineage>
        <taxon>Eukaryota</taxon>
        <taxon>Viridiplantae</taxon>
        <taxon>Streptophyta</taxon>
        <taxon>Embryophyta</taxon>
        <taxon>Tracheophyta</taxon>
        <taxon>Spermatophyta</taxon>
        <taxon>Magnoliopsida</taxon>
        <taxon>eudicotyledons</taxon>
        <taxon>Gunneridae</taxon>
        <taxon>Pentapetalae</taxon>
        <taxon>asterids</taxon>
        <taxon>lamiids</taxon>
        <taxon>Lamiales</taxon>
        <taxon>Oleaceae</taxon>
        <taxon>Forsythieae</taxon>
        <taxon>Forsythia</taxon>
    </lineage>
</organism>
<keyword evidence="2" id="KW-1185">Reference proteome</keyword>
<name>A0ABD1RZR9_9LAMI</name>
<dbReference type="EMBL" id="JBFOLJ010000011">
    <property type="protein sequence ID" value="KAL2493696.1"/>
    <property type="molecule type" value="Genomic_DNA"/>
</dbReference>
<accession>A0ABD1RZR9</accession>
<gene>
    <name evidence="1" type="ORF">Fot_37453</name>
</gene>
<reference evidence="2" key="1">
    <citation type="submission" date="2024-07" db="EMBL/GenBank/DDBJ databases">
        <title>Two chromosome-level genome assemblies of Korean endemic species Abeliophyllum distichum and Forsythia ovata (Oleaceae).</title>
        <authorList>
            <person name="Jang H."/>
        </authorList>
    </citation>
    <scope>NUCLEOTIDE SEQUENCE [LARGE SCALE GENOMIC DNA]</scope>
</reference>
<proteinExistence type="predicted"/>
<sequence>MSLFQNHYLTLFEVISATGLNLRTPSTVSLAGANSSAPSQVEDFQDVDLDKHECSNESCGPVDVPNCQTSMSQDEVGRATSSGKGKSYVGLTWVTKKKPGPEIFSASINNLVSWGREVEDHGTSSSSNILTIFKCILIVRNLPGIE</sequence>
<dbReference type="Proteomes" id="UP001604277">
    <property type="component" value="Unassembled WGS sequence"/>
</dbReference>